<reference evidence="6 7" key="1">
    <citation type="journal article" date="2024" name="Appl. Environ. Microbiol.">
        <title>Pontiella agarivorans sp. nov., a novel marine anaerobic bacterium capable of degrading macroalgal polysaccharides and fixing nitrogen.</title>
        <authorList>
            <person name="Liu N."/>
            <person name="Kivenson V."/>
            <person name="Peng X."/>
            <person name="Cui Z."/>
            <person name="Lankiewicz T.S."/>
            <person name="Gosselin K.M."/>
            <person name="English C.J."/>
            <person name="Blair E.M."/>
            <person name="O'Malley M.A."/>
            <person name="Valentine D.L."/>
        </authorList>
    </citation>
    <scope>NUCLEOTIDE SEQUENCE [LARGE SCALE GENOMIC DNA]</scope>
    <source>
        <strain evidence="6 7">NLcol2</strain>
    </source>
</reference>
<comment type="caution">
    <text evidence="6">The sequence shown here is derived from an EMBL/GenBank/DDBJ whole genome shotgun (WGS) entry which is preliminary data.</text>
</comment>
<feature type="transmembrane region" description="Helical" evidence="5">
    <location>
        <begin position="40"/>
        <end position="59"/>
    </location>
</feature>
<accession>A0ABU5MT51</accession>
<evidence type="ECO:0000256" key="5">
    <source>
        <dbReference type="SAM" id="Phobius"/>
    </source>
</evidence>
<feature type="transmembrane region" description="Helical" evidence="5">
    <location>
        <begin position="80"/>
        <end position="106"/>
    </location>
</feature>
<dbReference type="EMBL" id="JARVCO010000002">
    <property type="protein sequence ID" value="MDZ8117374.1"/>
    <property type="molecule type" value="Genomic_DNA"/>
</dbReference>
<sequence>MDDEDFRNRDDAARPPHIFSPDASERNWAMACHLSAVGGYLLPYVLAQFVIPLVIWLMKRDSGAFIDAQGKETVNFQLSLLLYAVVLTLSVIGLLLLLPLVIFGFVCPIVGAVKASEGREFRYPLCIHFIK</sequence>
<keyword evidence="4 5" id="KW-0472">Membrane</keyword>
<proteinExistence type="predicted"/>
<evidence type="ECO:0000256" key="3">
    <source>
        <dbReference type="ARBA" id="ARBA00022989"/>
    </source>
</evidence>
<dbReference type="Proteomes" id="UP001290861">
    <property type="component" value="Unassembled WGS sequence"/>
</dbReference>
<organism evidence="6 7">
    <name type="scientific">Pontiella agarivorans</name>
    <dbReference type="NCBI Taxonomy" id="3038953"/>
    <lineage>
        <taxon>Bacteria</taxon>
        <taxon>Pseudomonadati</taxon>
        <taxon>Kiritimatiellota</taxon>
        <taxon>Kiritimatiellia</taxon>
        <taxon>Kiritimatiellales</taxon>
        <taxon>Pontiellaceae</taxon>
        <taxon>Pontiella</taxon>
    </lineage>
</organism>
<dbReference type="InterPro" id="IPR019109">
    <property type="entry name" value="MamF_MmsF"/>
</dbReference>
<evidence type="ECO:0000256" key="2">
    <source>
        <dbReference type="ARBA" id="ARBA00022692"/>
    </source>
</evidence>
<evidence type="ECO:0000256" key="4">
    <source>
        <dbReference type="ARBA" id="ARBA00023136"/>
    </source>
</evidence>
<name>A0ABU5MT51_9BACT</name>
<protein>
    <submittedName>
        <fullName evidence="6">DUF4870 domain-containing protein</fullName>
    </submittedName>
</protein>
<keyword evidence="3 5" id="KW-1133">Transmembrane helix</keyword>
<keyword evidence="2 5" id="KW-0812">Transmembrane</keyword>
<comment type="subcellular location">
    <subcellularLocation>
        <location evidence="1">Membrane</location>
        <topology evidence="1">Multi-pass membrane protein</topology>
    </subcellularLocation>
</comment>
<evidence type="ECO:0000256" key="1">
    <source>
        <dbReference type="ARBA" id="ARBA00004141"/>
    </source>
</evidence>
<gene>
    <name evidence="6" type="ORF">P9H32_01940</name>
</gene>
<keyword evidence="7" id="KW-1185">Reference proteome</keyword>
<dbReference type="RefSeq" id="WP_322607175.1">
    <property type="nucleotide sequence ID" value="NZ_JARVCO010000002.1"/>
</dbReference>
<dbReference type="Pfam" id="PF09685">
    <property type="entry name" value="MamF_MmsF"/>
    <property type="match status" value="1"/>
</dbReference>
<evidence type="ECO:0000313" key="7">
    <source>
        <dbReference type="Proteomes" id="UP001290861"/>
    </source>
</evidence>
<evidence type="ECO:0000313" key="6">
    <source>
        <dbReference type="EMBL" id="MDZ8117374.1"/>
    </source>
</evidence>